<dbReference type="EMBL" id="KQ965767">
    <property type="protein sequence ID" value="KXS14707.1"/>
    <property type="molecule type" value="Genomic_DNA"/>
</dbReference>
<dbReference type="Proteomes" id="UP000070544">
    <property type="component" value="Unassembled WGS sequence"/>
</dbReference>
<evidence type="ECO:0000313" key="3">
    <source>
        <dbReference type="Proteomes" id="UP000070544"/>
    </source>
</evidence>
<dbReference type="Pfam" id="PF00583">
    <property type="entry name" value="Acetyltransf_1"/>
    <property type="match status" value="1"/>
</dbReference>
<proteinExistence type="predicted"/>
<organism evidence="2 3">
    <name type="scientific">Gonapodya prolifera (strain JEL478)</name>
    <name type="common">Monoblepharis prolifera</name>
    <dbReference type="NCBI Taxonomy" id="1344416"/>
    <lineage>
        <taxon>Eukaryota</taxon>
        <taxon>Fungi</taxon>
        <taxon>Fungi incertae sedis</taxon>
        <taxon>Chytridiomycota</taxon>
        <taxon>Chytridiomycota incertae sedis</taxon>
        <taxon>Monoblepharidomycetes</taxon>
        <taxon>Monoblepharidales</taxon>
        <taxon>Gonapodyaceae</taxon>
        <taxon>Gonapodya</taxon>
    </lineage>
</organism>
<dbReference type="PROSITE" id="PS51186">
    <property type="entry name" value="GNAT"/>
    <property type="match status" value="1"/>
</dbReference>
<evidence type="ECO:0000259" key="1">
    <source>
        <dbReference type="PROSITE" id="PS51186"/>
    </source>
</evidence>
<protein>
    <recommendedName>
        <fullName evidence="1">N-acetyltransferase domain-containing protein</fullName>
    </recommendedName>
</protein>
<feature type="domain" description="N-acetyltransferase" evidence="1">
    <location>
        <begin position="119"/>
        <end position="285"/>
    </location>
</feature>
<dbReference type="Gene3D" id="3.40.630.30">
    <property type="match status" value="1"/>
</dbReference>
<sequence>MELAPPTAITAFLRVRIAYALSFTANPASHEISGALCNVLVRNPKNPQHYDSNSFYAPRANSIKEVESILGDLPPGICVRIDALATPSPQVWQDVLAARDGWRVEQEVDIIMEATWTTTDVSQWAIEIPPQGYALHRATASPLDQTAIMSLGVSFGSVEPLDWLRKRTAAMLGEAPGHTVFLTRDESGEAGFHVAFFRLALSEVDEHALLAIMVVTGERHRRRGVASWALRSALAEMVRDSGPGVTTRVFLEVDPENGGARELYLKLGFRSLGLVKSCKMIPIGL</sequence>
<dbReference type="SUPFAM" id="SSF55729">
    <property type="entry name" value="Acyl-CoA N-acyltransferases (Nat)"/>
    <property type="match status" value="1"/>
</dbReference>
<gene>
    <name evidence="2" type="ORF">M427DRAFT_57366</name>
</gene>
<name>A0A139AD56_GONPJ</name>
<reference evidence="2 3" key="1">
    <citation type="journal article" date="2015" name="Genome Biol. Evol.">
        <title>Phylogenomic analyses indicate that early fungi evolved digesting cell walls of algal ancestors of land plants.</title>
        <authorList>
            <person name="Chang Y."/>
            <person name="Wang S."/>
            <person name="Sekimoto S."/>
            <person name="Aerts A.L."/>
            <person name="Choi C."/>
            <person name="Clum A."/>
            <person name="LaButti K.M."/>
            <person name="Lindquist E.A."/>
            <person name="Yee Ngan C."/>
            <person name="Ohm R.A."/>
            <person name="Salamov A.A."/>
            <person name="Grigoriev I.V."/>
            <person name="Spatafora J.W."/>
            <person name="Berbee M.L."/>
        </authorList>
    </citation>
    <scope>NUCLEOTIDE SEQUENCE [LARGE SCALE GENOMIC DNA]</scope>
    <source>
        <strain evidence="2 3">JEL478</strain>
    </source>
</reference>
<accession>A0A139AD56</accession>
<keyword evidence="3" id="KW-1185">Reference proteome</keyword>
<dbReference type="AlphaFoldDB" id="A0A139AD56"/>
<dbReference type="InterPro" id="IPR000182">
    <property type="entry name" value="GNAT_dom"/>
</dbReference>
<dbReference type="GO" id="GO:0016747">
    <property type="term" value="F:acyltransferase activity, transferring groups other than amino-acyl groups"/>
    <property type="evidence" value="ECO:0007669"/>
    <property type="project" value="InterPro"/>
</dbReference>
<evidence type="ECO:0000313" key="2">
    <source>
        <dbReference type="EMBL" id="KXS14707.1"/>
    </source>
</evidence>
<dbReference type="InterPro" id="IPR016181">
    <property type="entry name" value="Acyl_CoA_acyltransferase"/>
</dbReference>